<sequence length="451" mass="51582">MISELPDSLICQILYHLPTHDAVRTSVLSTRWRNLWLWVPSLELASCEFPDFNAFVSFSDRVLDSNRVSRIHRIKLDIYENKGSVDETSFLKSWIDSAVKHKIQHLDVSCPPEFYYEMPRSLFICETLVSLKLFQVNVVNAEFVSLPCLKTMYLEDNRYPDETTCGRLVSSCPVLEDLKIDIAWNDTKGYRVCSRSLKRLTLVRVSPFKFDSVSGVVIDAPLLCTLSINDHASESFRVDSLESNAKLYISLLFGLRNYDEASITSRRNKIGCFLSGISSVREMIICPRTFKVIYEFSKLEPLPQFGCMSRLYVTLCLSNLEWLSTFLESCPNLKSLTLDWNGNSKKMRIEEMSQISFSSVPECLLTSLEFVDIKSTILGYAVEMEVLRYFLENSTILKKLDLCLHYHAIQDDFVKKLLKVPRRSSTCQVVVVGLEKTLENMSSLSLTGLSN</sequence>
<dbReference type="InterPro" id="IPR055411">
    <property type="entry name" value="LRR_FXL15/At3g58940/PEG3-like"/>
</dbReference>
<proteinExistence type="predicted"/>
<dbReference type="Pfam" id="PF24758">
    <property type="entry name" value="LRR_At5g56370"/>
    <property type="match status" value="1"/>
</dbReference>
<dbReference type="SUPFAM" id="SSF52047">
    <property type="entry name" value="RNI-like"/>
    <property type="match status" value="1"/>
</dbReference>
<dbReference type="KEGG" id="eus:EUTSA_v10013520mg"/>
<dbReference type="CDD" id="cd22160">
    <property type="entry name" value="F-box_AtFBL13-like"/>
    <property type="match status" value="1"/>
</dbReference>
<dbReference type="Gene3D" id="3.80.10.10">
    <property type="entry name" value="Ribonuclease Inhibitor"/>
    <property type="match status" value="2"/>
</dbReference>
<evidence type="ECO:0000313" key="2">
    <source>
        <dbReference type="EMBL" id="ESQ43130.1"/>
    </source>
</evidence>
<dbReference type="InterPro" id="IPR032675">
    <property type="entry name" value="LRR_dom_sf"/>
</dbReference>
<dbReference type="PANTHER" id="PTHR31900:SF25">
    <property type="entry name" value="FBD DOMAIN-CONTAINING PROTEIN"/>
    <property type="match status" value="1"/>
</dbReference>
<organism evidence="2 3">
    <name type="scientific">Eutrema salsugineum</name>
    <name type="common">Saltwater cress</name>
    <name type="synonym">Sisymbrium salsugineum</name>
    <dbReference type="NCBI Taxonomy" id="72664"/>
    <lineage>
        <taxon>Eukaryota</taxon>
        <taxon>Viridiplantae</taxon>
        <taxon>Streptophyta</taxon>
        <taxon>Embryophyta</taxon>
        <taxon>Tracheophyta</taxon>
        <taxon>Spermatophyta</taxon>
        <taxon>Magnoliopsida</taxon>
        <taxon>eudicotyledons</taxon>
        <taxon>Gunneridae</taxon>
        <taxon>Pentapetalae</taxon>
        <taxon>rosids</taxon>
        <taxon>malvids</taxon>
        <taxon>Brassicales</taxon>
        <taxon>Brassicaceae</taxon>
        <taxon>Eutremeae</taxon>
        <taxon>Eutrema</taxon>
    </lineage>
</organism>
<dbReference type="OrthoDB" id="1052855at2759"/>
<feature type="domain" description="F-box" evidence="1">
    <location>
        <begin position="1"/>
        <end position="35"/>
    </location>
</feature>
<dbReference type="InterPro" id="IPR053781">
    <property type="entry name" value="F-box_AtFBL13-like"/>
</dbReference>
<evidence type="ECO:0000313" key="3">
    <source>
        <dbReference type="Proteomes" id="UP000030689"/>
    </source>
</evidence>
<dbReference type="Gramene" id="ESQ43130">
    <property type="protein sequence ID" value="ESQ43130"/>
    <property type="gene ID" value="EUTSA_v10013520mg"/>
</dbReference>
<name>V4KYS5_EUTSA</name>
<gene>
    <name evidence="2" type="ORF">EUTSA_v10013520mg</name>
</gene>
<dbReference type="InterPro" id="IPR036047">
    <property type="entry name" value="F-box-like_dom_sf"/>
</dbReference>
<dbReference type="Gene3D" id="1.20.1280.50">
    <property type="match status" value="1"/>
</dbReference>
<dbReference type="InterPro" id="IPR001810">
    <property type="entry name" value="F-box_dom"/>
</dbReference>
<dbReference type="Pfam" id="PF00646">
    <property type="entry name" value="F-box"/>
    <property type="match status" value="1"/>
</dbReference>
<keyword evidence="3" id="KW-1185">Reference proteome</keyword>
<dbReference type="SMART" id="SM00256">
    <property type="entry name" value="FBOX"/>
    <property type="match status" value="1"/>
</dbReference>
<dbReference type="STRING" id="72664.V4KYS5"/>
<dbReference type="Proteomes" id="UP000030689">
    <property type="component" value="Unassembled WGS sequence"/>
</dbReference>
<accession>V4KYS5</accession>
<dbReference type="SMART" id="SM00579">
    <property type="entry name" value="FBD"/>
    <property type="match status" value="1"/>
</dbReference>
<reference evidence="2 3" key="1">
    <citation type="journal article" date="2013" name="Front. Plant Sci.">
        <title>The Reference Genome of the Halophytic Plant Eutrema salsugineum.</title>
        <authorList>
            <person name="Yang R."/>
            <person name="Jarvis D.E."/>
            <person name="Chen H."/>
            <person name="Beilstein M.A."/>
            <person name="Grimwood J."/>
            <person name="Jenkins J."/>
            <person name="Shu S."/>
            <person name="Prochnik S."/>
            <person name="Xin M."/>
            <person name="Ma C."/>
            <person name="Schmutz J."/>
            <person name="Wing R.A."/>
            <person name="Mitchell-Olds T."/>
            <person name="Schumaker K.S."/>
            <person name="Wang X."/>
        </authorList>
    </citation>
    <scope>NUCLEOTIDE SEQUENCE [LARGE SCALE GENOMIC DNA]</scope>
</reference>
<dbReference type="InterPro" id="IPR006566">
    <property type="entry name" value="FBD"/>
</dbReference>
<dbReference type="Pfam" id="PF08387">
    <property type="entry name" value="FBD"/>
    <property type="match status" value="1"/>
</dbReference>
<dbReference type="PANTHER" id="PTHR31900">
    <property type="entry name" value="F-BOX/RNI SUPERFAMILY PROTEIN-RELATED"/>
    <property type="match status" value="1"/>
</dbReference>
<protein>
    <recommendedName>
        <fullName evidence="1">F-box domain-containing protein</fullName>
    </recommendedName>
</protein>
<dbReference type="SUPFAM" id="SSF81383">
    <property type="entry name" value="F-box domain"/>
    <property type="match status" value="1"/>
</dbReference>
<dbReference type="PROSITE" id="PS50181">
    <property type="entry name" value="FBOX"/>
    <property type="match status" value="1"/>
</dbReference>
<dbReference type="OMA" id="GYAVEME"/>
<dbReference type="EMBL" id="KI517464">
    <property type="protein sequence ID" value="ESQ43130.1"/>
    <property type="molecule type" value="Genomic_DNA"/>
</dbReference>
<dbReference type="AlphaFoldDB" id="V4KYS5"/>
<dbReference type="InterPro" id="IPR050232">
    <property type="entry name" value="FBL13/AtMIF1-like"/>
</dbReference>
<evidence type="ECO:0000259" key="1">
    <source>
        <dbReference type="PROSITE" id="PS50181"/>
    </source>
</evidence>